<dbReference type="InterPro" id="IPR035980">
    <property type="entry name" value="Ribosomal_bS6_sf"/>
</dbReference>
<dbReference type="Pfam" id="PF01250">
    <property type="entry name" value="Ribosomal_S6"/>
    <property type="match status" value="1"/>
</dbReference>
<evidence type="ECO:0000256" key="3">
    <source>
        <dbReference type="ARBA" id="ARBA00035520"/>
    </source>
</evidence>
<proteinExistence type="inferred from homology"/>
<sequence length="162" mass="18607">MENKEINIEDIGKDPQVYEVGFHIIPTIAEDDLGARVTAIRDVIEAQGGKMIADEYPKHMELMYPMVKVASNKRATYHASYFGWMKFEVEPKGAKAIDLEIKKDDNILRFILVKTVRESTMAPKKMFAQKRGEETRVVEEKVEETPMTEEELDKTIEELVIS</sequence>
<dbReference type="AlphaFoldDB" id="A0A1G2DTK4"/>
<comment type="similarity">
    <text evidence="1">Belongs to the bacterial ribosomal protein bS6 family.</text>
</comment>
<dbReference type="GO" id="GO:0019843">
    <property type="term" value="F:rRNA binding"/>
    <property type="evidence" value="ECO:0007669"/>
    <property type="project" value="InterPro"/>
</dbReference>
<evidence type="ECO:0000256" key="1">
    <source>
        <dbReference type="ARBA" id="ARBA00009512"/>
    </source>
</evidence>
<name>A0A1G2DTK4_9BACT</name>
<organism evidence="4 5">
    <name type="scientific">Candidatus Lloydbacteria bacterium RIFOXYC12_FULL_46_25</name>
    <dbReference type="NCBI Taxonomy" id="1798670"/>
    <lineage>
        <taxon>Bacteria</taxon>
        <taxon>Candidatus Lloydiibacteriota</taxon>
    </lineage>
</organism>
<gene>
    <name evidence="4" type="ORF">A2494_01660</name>
</gene>
<evidence type="ECO:0000256" key="2">
    <source>
        <dbReference type="ARBA" id="ARBA00035294"/>
    </source>
</evidence>
<comment type="caution">
    <text evidence="4">The sequence shown here is derived from an EMBL/GenBank/DDBJ whole genome shotgun (WGS) entry which is preliminary data.</text>
</comment>
<dbReference type="SUPFAM" id="SSF54995">
    <property type="entry name" value="Ribosomal protein S6"/>
    <property type="match status" value="1"/>
</dbReference>
<accession>A0A1G2DTK4</accession>
<dbReference type="InterPro" id="IPR014717">
    <property type="entry name" value="Transl_elong_EF1B/ribsomal_bS6"/>
</dbReference>
<reference evidence="4 5" key="1">
    <citation type="journal article" date="2016" name="Nat. Commun.">
        <title>Thousands of microbial genomes shed light on interconnected biogeochemical processes in an aquifer system.</title>
        <authorList>
            <person name="Anantharaman K."/>
            <person name="Brown C.T."/>
            <person name="Hug L.A."/>
            <person name="Sharon I."/>
            <person name="Castelle C.J."/>
            <person name="Probst A.J."/>
            <person name="Thomas B.C."/>
            <person name="Singh A."/>
            <person name="Wilkins M.J."/>
            <person name="Karaoz U."/>
            <person name="Brodie E.L."/>
            <person name="Williams K.H."/>
            <person name="Hubbard S.S."/>
            <person name="Banfield J.F."/>
        </authorList>
    </citation>
    <scope>NUCLEOTIDE SEQUENCE [LARGE SCALE GENOMIC DNA]</scope>
</reference>
<evidence type="ECO:0000313" key="4">
    <source>
        <dbReference type="EMBL" id="OGZ16158.1"/>
    </source>
</evidence>
<dbReference type="GO" id="GO:0003735">
    <property type="term" value="F:structural constituent of ribosome"/>
    <property type="evidence" value="ECO:0007669"/>
    <property type="project" value="InterPro"/>
</dbReference>
<dbReference type="Gene3D" id="3.30.70.60">
    <property type="match status" value="1"/>
</dbReference>
<dbReference type="EMBL" id="MHLU01000181">
    <property type="protein sequence ID" value="OGZ16158.1"/>
    <property type="molecule type" value="Genomic_DNA"/>
</dbReference>
<protein>
    <recommendedName>
        <fullName evidence="2">Small ribosomal subunit protein bS6</fullName>
    </recommendedName>
    <alternativeName>
        <fullName evidence="3">30S ribosomal protein S6</fullName>
    </alternativeName>
</protein>
<dbReference type="GO" id="GO:0006412">
    <property type="term" value="P:translation"/>
    <property type="evidence" value="ECO:0007669"/>
    <property type="project" value="InterPro"/>
</dbReference>
<dbReference type="InterPro" id="IPR000529">
    <property type="entry name" value="Ribosomal_bS6"/>
</dbReference>
<dbReference type="Proteomes" id="UP000178106">
    <property type="component" value="Unassembled WGS sequence"/>
</dbReference>
<dbReference type="GO" id="GO:0005840">
    <property type="term" value="C:ribosome"/>
    <property type="evidence" value="ECO:0007669"/>
    <property type="project" value="InterPro"/>
</dbReference>
<evidence type="ECO:0000313" key="5">
    <source>
        <dbReference type="Proteomes" id="UP000178106"/>
    </source>
</evidence>